<comment type="function">
    <text evidence="1 12">Essential for recycling GMP and indirectly, cGMP.</text>
</comment>
<dbReference type="HAMAP" id="MF_00328">
    <property type="entry name" value="Guanylate_kinase"/>
    <property type="match status" value="1"/>
</dbReference>
<reference evidence="15" key="1">
    <citation type="journal article" date="2024" name="FEMS Microbiol. Lett.">
        <title>Genomic insights into Spiroplasma endosymbionts that induce male-killing and protective phenotypes in the pea aphid.</title>
        <authorList>
            <person name="Arai H."/>
            <person name="Legeai F."/>
            <person name="Kageyama D."/>
            <person name="Sugio A."/>
            <person name="Simon J.C."/>
        </authorList>
    </citation>
    <scope>NUCLEOTIDE SEQUENCE [LARGE SCALE GENOMIC DNA]</scope>
    <source>
        <strain evidence="15">sAp269</strain>
    </source>
</reference>
<evidence type="ECO:0000256" key="10">
    <source>
        <dbReference type="ARBA" id="ARBA00030128"/>
    </source>
</evidence>
<dbReference type="SUPFAM" id="SSF52540">
    <property type="entry name" value="P-loop containing nucleoside triphosphate hydrolases"/>
    <property type="match status" value="1"/>
</dbReference>
<dbReference type="PROSITE" id="PS50052">
    <property type="entry name" value="GUANYLATE_KINASE_2"/>
    <property type="match status" value="1"/>
</dbReference>
<dbReference type="InterPro" id="IPR017665">
    <property type="entry name" value="Guanylate_kinase"/>
</dbReference>
<sequence>MAQKKGKLIILSGPSGVGKGAIIAKLFADKSLNLAYSVSMTTRKPRNKEQDGINYFFVDVSTFLNHVKGNDFLEYTNFIGNYYGTSKSYVLNLQNQGYNVILEIEVDGASQFLKNYEYRNDIMSIFIMPPSYQELEQRIRMRASESEAIIEKRLNKAKEEFKVQHEYDYIVINDDLDIAIKEITDIIKNNIN</sequence>
<dbReference type="Gene3D" id="3.30.63.10">
    <property type="entry name" value="Guanylate Kinase phosphate binding domain"/>
    <property type="match status" value="1"/>
</dbReference>
<evidence type="ECO:0000256" key="11">
    <source>
        <dbReference type="ARBA" id="ARBA00048594"/>
    </source>
</evidence>
<comment type="subcellular location">
    <subcellularLocation>
        <location evidence="2 12">Cytoplasm</location>
    </subcellularLocation>
</comment>
<keyword evidence="7 12" id="KW-0547">Nucleotide-binding</keyword>
<evidence type="ECO:0000256" key="1">
    <source>
        <dbReference type="ARBA" id="ARBA00003531"/>
    </source>
</evidence>
<dbReference type="PANTHER" id="PTHR23117">
    <property type="entry name" value="GUANYLATE KINASE-RELATED"/>
    <property type="match status" value="1"/>
</dbReference>
<comment type="catalytic activity">
    <reaction evidence="11 12">
        <text>GMP + ATP = GDP + ADP</text>
        <dbReference type="Rhea" id="RHEA:20780"/>
        <dbReference type="ChEBI" id="CHEBI:30616"/>
        <dbReference type="ChEBI" id="CHEBI:58115"/>
        <dbReference type="ChEBI" id="CHEBI:58189"/>
        <dbReference type="ChEBI" id="CHEBI:456216"/>
        <dbReference type="EC" id="2.7.4.8"/>
    </reaction>
</comment>
<keyword evidence="9 12" id="KW-0067">ATP-binding</keyword>
<dbReference type="CDD" id="cd00071">
    <property type="entry name" value="GMPK"/>
    <property type="match status" value="1"/>
</dbReference>
<dbReference type="PROSITE" id="PS00856">
    <property type="entry name" value="GUANYLATE_KINASE_1"/>
    <property type="match status" value="1"/>
</dbReference>
<keyword evidence="6 12" id="KW-0808">Transferase</keyword>
<dbReference type="Pfam" id="PF00625">
    <property type="entry name" value="Guanylate_kin"/>
    <property type="match status" value="1"/>
</dbReference>
<dbReference type="SMART" id="SM00072">
    <property type="entry name" value="GuKc"/>
    <property type="match status" value="1"/>
</dbReference>
<feature type="domain" description="Guanylate kinase-like" evidence="13">
    <location>
        <begin position="6"/>
        <end position="188"/>
    </location>
</feature>
<dbReference type="Gene3D" id="3.40.50.300">
    <property type="entry name" value="P-loop containing nucleotide triphosphate hydrolases"/>
    <property type="match status" value="1"/>
</dbReference>
<name>A0ABM8JMW4_9MOLU</name>
<gene>
    <name evidence="12" type="primary">gmk</name>
    <name evidence="14" type="ORF">SAP269_10310</name>
</gene>
<protein>
    <recommendedName>
        <fullName evidence="5 12">Guanylate kinase</fullName>
        <ecNumber evidence="4 12">2.7.4.8</ecNumber>
    </recommendedName>
    <alternativeName>
        <fullName evidence="10 12">GMP kinase</fullName>
    </alternativeName>
</protein>
<dbReference type="RefSeq" id="WP_353307077.1">
    <property type="nucleotide sequence ID" value="NZ_AP028955.1"/>
</dbReference>
<keyword evidence="12" id="KW-0963">Cytoplasm</keyword>
<evidence type="ECO:0000256" key="2">
    <source>
        <dbReference type="ARBA" id="ARBA00004496"/>
    </source>
</evidence>
<evidence type="ECO:0000313" key="15">
    <source>
        <dbReference type="Proteomes" id="UP001473424"/>
    </source>
</evidence>
<dbReference type="InterPro" id="IPR020590">
    <property type="entry name" value="Guanylate_kinase_CS"/>
</dbReference>
<evidence type="ECO:0000256" key="7">
    <source>
        <dbReference type="ARBA" id="ARBA00022741"/>
    </source>
</evidence>
<keyword evidence="8 12" id="KW-0418">Kinase</keyword>
<evidence type="ECO:0000256" key="9">
    <source>
        <dbReference type="ARBA" id="ARBA00022840"/>
    </source>
</evidence>
<dbReference type="InterPro" id="IPR008145">
    <property type="entry name" value="GK/Ca_channel_bsu"/>
</dbReference>
<feature type="binding site" evidence="12">
    <location>
        <begin position="13"/>
        <end position="20"/>
    </location>
    <ligand>
        <name>ATP</name>
        <dbReference type="ChEBI" id="CHEBI:30616"/>
    </ligand>
</feature>
<evidence type="ECO:0000256" key="6">
    <source>
        <dbReference type="ARBA" id="ARBA00022679"/>
    </source>
</evidence>
<dbReference type="PANTHER" id="PTHR23117:SF13">
    <property type="entry name" value="GUANYLATE KINASE"/>
    <property type="match status" value="1"/>
</dbReference>
<organism evidence="14 15">
    <name type="scientific">Spiroplasma ixodetis</name>
    <dbReference type="NCBI Taxonomy" id="2141"/>
    <lineage>
        <taxon>Bacteria</taxon>
        <taxon>Bacillati</taxon>
        <taxon>Mycoplasmatota</taxon>
        <taxon>Mollicutes</taxon>
        <taxon>Entomoplasmatales</taxon>
        <taxon>Spiroplasmataceae</taxon>
        <taxon>Spiroplasma</taxon>
    </lineage>
</organism>
<evidence type="ECO:0000256" key="8">
    <source>
        <dbReference type="ARBA" id="ARBA00022777"/>
    </source>
</evidence>
<evidence type="ECO:0000259" key="13">
    <source>
        <dbReference type="PROSITE" id="PS50052"/>
    </source>
</evidence>
<dbReference type="EC" id="2.7.4.8" evidence="4 12"/>
<evidence type="ECO:0000256" key="5">
    <source>
        <dbReference type="ARBA" id="ARBA00016296"/>
    </source>
</evidence>
<keyword evidence="15" id="KW-1185">Reference proteome</keyword>
<evidence type="ECO:0000313" key="14">
    <source>
        <dbReference type="EMBL" id="BET38442.1"/>
    </source>
</evidence>
<dbReference type="EMBL" id="AP028955">
    <property type="protein sequence ID" value="BET38442.1"/>
    <property type="molecule type" value="Genomic_DNA"/>
</dbReference>
<evidence type="ECO:0000256" key="4">
    <source>
        <dbReference type="ARBA" id="ARBA00012961"/>
    </source>
</evidence>
<comment type="similarity">
    <text evidence="3 12">Belongs to the guanylate kinase family.</text>
</comment>
<dbReference type="InterPro" id="IPR008144">
    <property type="entry name" value="Guanylate_kin-like_dom"/>
</dbReference>
<evidence type="ECO:0000256" key="3">
    <source>
        <dbReference type="ARBA" id="ARBA00005790"/>
    </source>
</evidence>
<dbReference type="Proteomes" id="UP001473424">
    <property type="component" value="Chromosome"/>
</dbReference>
<evidence type="ECO:0000256" key="12">
    <source>
        <dbReference type="HAMAP-Rule" id="MF_00328"/>
    </source>
</evidence>
<dbReference type="InterPro" id="IPR027417">
    <property type="entry name" value="P-loop_NTPase"/>
</dbReference>
<proteinExistence type="inferred from homology"/>
<dbReference type="NCBIfam" id="TIGR03263">
    <property type="entry name" value="guanyl_kin"/>
    <property type="match status" value="1"/>
</dbReference>
<accession>A0ABM8JMW4</accession>